<protein>
    <submittedName>
        <fullName evidence="1">Uncharacterized protein</fullName>
    </submittedName>
</protein>
<reference evidence="1" key="1">
    <citation type="submission" date="2022-12" db="EMBL/GenBank/DDBJ databases">
        <title>Clostridium sp. nov., isolated from industrial wastewater.</title>
        <authorList>
            <person name="Jiayan W."/>
        </authorList>
    </citation>
    <scope>NUCLEOTIDE SEQUENCE</scope>
    <source>
        <strain evidence="1">ZC22-4</strain>
    </source>
</reference>
<sequence length="65" mass="7691">MRHPYIKEGNKIYESKEVEIARECELENVIDEVPNVTKKYNAKINNIQHKYGQDNESKEVIGHFE</sequence>
<accession>A0ABT4D9X7</accession>
<comment type="caution">
    <text evidence="1">The sequence shown here is derived from an EMBL/GenBank/DDBJ whole genome shotgun (WGS) entry which is preliminary data.</text>
</comment>
<dbReference type="RefSeq" id="WP_268061532.1">
    <property type="nucleotide sequence ID" value="NZ_JAPQFJ010000010.1"/>
</dbReference>
<evidence type="ECO:0000313" key="2">
    <source>
        <dbReference type="Proteomes" id="UP001144612"/>
    </source>
</evidence>
<name>A0ABT4D9X7_9CLOT</name>
<evidence type="ECO:0000313" key="1">
    <source>
        <dbReference type="EMBL" id="MCY6959110.1"/>
    </source>
</evidence>
<gene>
    <name evidence="1" type="ORF">OW729_10890</name>
</gene>
<proteinExistence type="predicted"/>
<dbReference type="Proteomes" id="UP001144612">
    <property type="component" value="Unassembled WGS sequence"/>
</dbReference>
<organism evidence="1 2">
    <name type="scientific">Clostridium brassicae</name>
    <dbReference type="NCBI Taxonomy" id="2999072"/>
    <lineage>
        <taxon>Bacteria</taxon>
        <taxon>Bacillati</taxon>
        <taxon>Bacillota</taxon>
        <taxon>Clostridia</taxon>
        <taxon>Eubacteriales</taxon>
        <taxon>Clostridiaceae</taxon>
        <taxon>Clostridium</taxon>
    </lineage>
</organism>
<keyword evidence="2" id="KW-1185">Reference proteome</keyword>
<dbReference type="EMBL" id="JAPQFJ010000010">
    <property type="protein sequence ID" value="MCY6959110.1"/>
    <property type="molecule type" value="Genomic_DNA"/>
</dbReference>